<keyword evidence="2" id="KW-1185">Reference proteome</keyword>
<dbReference type="Proteomes" id="UP000198765">
    <property type="component" value="Chromosome I"/>
</dbReference>
<accession>A0A1A8ZL36</accession>
<evidence type="ECO:0000313" key="2">
    <source>
        <dbReference type="Proteomes" id="UP000198765"/>
    </source>
</evidence>
<sequence length="103" mass="11291">MSRRVTISVPDDVAEQLDALPARQVSAYVTEALRRRRISDDMRAALRAAGHGEFPYDPIGAAQRLAARQVTPEAREAAIARVAELLGRPADELRAELDRRSAA</sequence>
<protein>
    <submittedName>
        <fullName evidence="1">Uncharacterized protein</fullName>
    </submittedName>
</protein>
<proteinExistence type="predicted"/>
<evidence type="ECO:0000313" key="1">
    <source>
        <dbReference type="EMBL" id="SBT44535.1"/>
    </source>
</evidence>
<gene>
    <name evidence="1" type="ORF">GA0070621_2090</name>
</gene>
<name>A0A1A8ZL36_9ACTN</name>
<dbReference type="EMBL" id="LT594324">
    <property type="protein sequence ID" value="SBT44535.1"/>
    <property type="molecule type" value="Genomic_DNA"/>
</dbReference>
<dbReference type="PATRIC" id="fig|299146.4.peg.2158"/>
<dbReference type="RefSeq" id="WP_157739929.1">
    <property type="nucleotide sequence ID" value="NZ_LT594324.1"/>
</dbReference>
<reference evidence="1 2" key="1">
    <citation type="submission" date="2016-06" db="EMBL/GenBank/DDBJ databases">
        <authorList>
            <person name="Kjaerup R.B."/>
            <person name="Dalgaard T.S."/>
            <person name="Juul-Madsen H.R."/>
        </authorList>
    </citation>
    <scope>NUCLEOTIDE SEQUENCE [LARGE SCALE GENOMIC DNA]</scope>
    <source>
        <strain evidence="1 2">DSM 45248</strain>
    </source>
</reference>
<organism evidence="1 2">
    <name type="scientific">Micromonospora narathiwatensis</name>
    <dbReference type="NCBI Taxonomy" id="299146"/>
    <lineage>
        <taxon>Bacteria</taxon>
        <taxon>Bacillati</taxon>
        <taxon>Actinomycetota</taxon>
        <taxon>Actinomycetes</taxon>
        <taxon>Micromonosporales</taxon>
        <taxon>Micromonosporaceae</taxon>
        <taxon>Micromonospora</taxon>
    </lineage>
</organism>
<dbReference type="OrthoDB" id="3386086at2"/>
<dbReference type="AlphaFoldDB" id="A0A1A8ZL36"/>